<gene>
    <name evidence="3" type="ORF">ACFOOR_06855</name>
</gene>
<dbReference type="InterPro" id="IPR007372">
    <property type="entry name" value="Lipid/polyisoprenoid-bd_YceI"/>
</dbReference>
<organism evidence="3 4">
    <name type="scientific">Hyphobacterium vulgare</name>
    <dbReference type="NCBI Taxonomy" id="1736751"/>
    <lineage>
        <taxon>Bacteria</taxon>
        <taxon>Pseudomonadati</taxon>
        <taxon>Pseudomonadota</taxon>
        <taxon>Alphaproteobacteria</taxon>
        <taxon>Maricaulales</taxon>
        <taxon>Maricaulaceae</taxon>
        <taxon>Hyphobacterium</taxon>
    </lineage>
</organism>
<evidence type="ECO:0000313" key="3">
    <source>
        <dbReference type="EMBL" id="MFC2925821.1"/>
    </source>
</evidence>
<dbReference type="Gene3D" id="2.40.128.110">
    <property type="entry name" value="Lipid/polyisoprenoid-binding, YceI-like"/>
    <property type="match status" value="1"/>
</dbReference>
<dbReference type="PANTHER" id="PTHR34406:SF1">
    <property type="entry name" value="PROTEIN YCEI"/>
    <property type="match status" value="1"/>
</dbReference>
<dbReference type="EMBL" id="JBHRSV010000010">
    <property type="protein sequence ID" value="MFC2925821.1"/>
    <property type="molecule type" value="Genomic_DNA"/>
</dbReference>
<keyword evidence="4" id="KW-1185">Reference proteome</keyword>
<evidence type="ECO:0000313" key="4">
    <source>
        <dbReference type="Proteomes" id="UP001595379"/>
    </source>
</evidence>
<dbReference type="Pfam" id="PF04264">
    <property type="entry name" value="YceI"/>
    <property type="match status" value="1"/>
</dbReference>
<protein>
    <submittedName>
        <fullName evidence="3">YceI family protein</fullName>
    </submittedName>
</protein>
<dbReference type="Proteomes" id="UP001595379">
    <property type="component" value="Unassembled WGS sequence"/>
</dbReference>
<evidence type="ECO:0000259" key="2">
    <source>
        <dbReference type="SMART" id="SM00867"/>
    </source>
</evidence>
<dbReference type="SUPFAM" id="SSF101874">
    <property type="entry name" value="YceI-like"/>
    <property type="match status" value="1"/>
</dbReference>
<accession>A0ABV6ZWI2</accession>
<feature type="domain" description="Lipid/polyisoprenoid-binding YceI-like" evidence="2">
    <location>
        <begin position="24"/>
        <end position="191"/>
    </location>
</feature>
<proteinExistence type="predicted"/>
<dbReference type="PANTHER" id="PTHR34406">
    <property type="entry name" value="PROTEIN YCEI"/>
    <property type="match status" value="1"/>
</dbReference>
<sequence length="202" mass="21915">MKRFAIALSAAAMIAPAAAAAPVTYDFDRSHTEIRASWDHAGYSRQSMQFTQYDGTLDLDLETPSNSVVDITFSLIDDGFWVGAHHDRFIAHLNSSDLFNTAEFPTARFVATAFETEDGQTGTMTGDLTLLGVTHPVTLDVTLNKSDATQDGRSKLGFTATATLMRSEWGLGYAVPFVSDEVLLVIETELVEEAPAEDDAAE</sequence>
<reference evidence="4" key="1">
    <citation type="journal article" date="2019" name="Int. J. Syst. Evol. Microbiol.">
        <title>The Global Catalogue of Microorganisms (GCM) 10K type strain sequencing project: providing services to taxonomists for standard genome sequencing and annotation.</title>
        <authorList>
            <consortium name="The Broad Institute Genomics Platform"/>
            <consortium name="The Broad Institute Genome Sequencing Center for Infectious Disease"/>
            <person name="Wu L."/>
            <person name="Ma J."/>
        </authorList>
    </citation>
    <scope>NUCLEOTIDE SEQUENCE [LARGE SCALE GENOMIC DNA]</scope>
    <source>
        <strain evidence="4">KCTC 52487</strain>
    </source>
</reference>
<feature type="signal peptide" evidence="1">
    <location>
        <begin position="1"/>
        <end position="20"/>
    </location>
</feature>
<evidence type="ECO:0000256" key="1">
    <source>
        <dbReference type="SAM" id="SignalP"/>
    </source>
</evidence>
<comment type="caution">
    <text evidence="3">The sequence shown here is derived from an EMBL/GenBank/DDBJ whole genome shotgun (WGS) entry which is preliminary data.</text>
</comment>
<dbReference type="InterPro" id="IPR036761">
    <property type="entry name" value="TTHA0802/YceI-like_sf"/>
</dbReference>
<dbReference type="RefSeq" id="WP_343165754.1">
    <property type="nucleotide sequence ID" value="NZ_JBHRSV010000010.1"/>
</dbReference>
<name>A0ABV6ZWI2_9PROT</name>
<dbReference type="SMART" id="SM00867">
    <property type="entry name" value="YceI"/>
    <property type="match status" value="1"/>
</dbReference>
<keyword evidence="1" id="KW-0732">Signal</keyword>
<feature type="chain" id="PRO_5045455456" evidence="1">
    <location>
        <begin position="21"/>
        <end position="202"/>
    </location>
</feature>